<dbReference type="RefSeq" id="WP_013685395.1">
    <property type="nucleotide sequence ID" value="NC_015321.1"/>
</dbReference>
<accession>F2IGL7</accession>
<name>F2IGL7_FLUTR</name>
<reference evidence="2 3" key="1">
    <citation type="journal article" date="2011" name="Stand. Genomic Sci.">
        <title>Complete genome sequence of the gliding freshwater bacterium Fluviicola taffensis type strain (RW262).</title>
        <authorList>
            <person name="Woyke T."/>
            <person name="Chertkov O."/>
            <person name="Lapidus A."/>
            <person name="Nolan M."/>
            <person name="Lucas S."/>
            <person name="Del Rio T.G."/>
            <person name="Tice H."/>
            <person name="Cheng J.F."/>
            <person name="Tapia R."/>
            <person name="Han C."/>
            <person name="Goodwin L."/>
            <person name="Pitluck S."/>
            <person name="Liolios K."/>
            <person name="Pagani I."/>
            <person name="Ivanova N."/>
            <person name="Huntemann M."/>
            <person name="Mavromatis K."/>
            <person name="Mikhailova N."/>
            <person name="Pati A."/>
            <person name="Chen A."/>
            <person name="Palaniappan K."/>
            <person name="Land M."/>
            <person name="Hauser L."/>
            <person name="Brambilla E.M."/>
            <person name="Rohde M."/>
            <person name="Mwirichia R."/>
            <person name="Sikorski J."/>
            <person name="Tindall B.J."/>
            <person name="Goker M."/>
            <person name="Bristow J."/>
            <person name="Eisen J.A."/>
            <person name="Markowitz V."/>
            <person name="Hugenholtz P."/>
            <person name="Klenk H.P."/>
            <person name="Kyrpides N.C."/>
        </authorList>
    </citation>
    <scope>NUCLEOTIDE SEQUENCE [LARGE SCALE GENOMIC DNA]</scope>
    <source>
        <strain evidence="3">DSM 16823 / RW262 / RW262</strain>
    </source>
</reference>
<dbReference type="EMBL" id="CP002542">
    <property type="protein sequence ID" value="AEA42623.1"/>
    <property type="molecule type" value="Genomic_DNA"/>
</dbReference>
<keyword evidence="3" id="KW-1185">Reference proteome</keyword>
<dbReference type="STRING" id="755732.Fluta_0619"/>
<keyword evidence="1" id="KW-1133">Transmembrane helix</keyword>
<gene>
    <name evidence="2" type="ordered locus">Fluta_0619</name>
</gene>
<keyword evidence="1" id="KW-0472">Membrane</keyword>
<dbReference type="NCBIfam" id="NF047767">
    <property type="entry name" value="LBF_2804_fam"/>
    <property type="match status" value="1"/>
</dbReference>
<evidence type="ECO:0000256" key="1">
    <source>
        <dbReference type="SAM" id="Phobius"/>
    </source>
</evidence>
<dbReference type="Proteomes" id="UP000007463">
    <property type="component" value="Chromosome"/>
</dbReference>
<keyword evidence="1" id="KW-0812">Transmembrane</keyword>
<sequence length="368" mass="43263">MEEIHKNRKRSIAFRLGSKYLSQKIAHIKTEEKLGYQLNDTQKKQLKLLQWRVYFLAGIIGACAVLIVIFPFHFSHLLDAQQFRVFGYEFEFEAYYMLYAVIMIFPEIWLLNILNIYAVKRICEIMQYPSKERKDYQEQIALLTEAGLEMPAKHMQLLEIDPYVGLTKFSYYSLLIATKLKATLSNVVMKFLVRRLLGRYALRIVTDLIGIPIFAFWNAWASGRVMKETRMRIVATVATDDFLNHFSKEELVEVREILPKLFHFIAQQKRQYNFALYSFMKGTLDRIPDLNLSYEKEVNLDELFVSEVSKNQLIARLLIFGLIVDGTLSVKERLTIRNVVKEEWFPLTMNEIEDVLKMYVDGEGLKKF</sequence>
<dbReference type="eggNOG" id="ENOG502ZBB2">
    <property type="taxonomic scope" value="Bacteria"/>
</dbReference>
<evidence type="ECO:0000313" key="3">
    <source>
        <dbReference type="Proteomes" id="UP000007463"/>
    </source>
</evidence>
<feature type="transmembrane region" description="Helical" evidence="1">
    <location>
        <begin position="94"/>
        <end position="118"/>
    </location>
</feature>
<dbReference type="HOGENOM" id="CLU_741346_0_0_10"/>
<dbReference type="KEGG" id="fte:Fluta_0619"/>
<evidence type="ECO:0000313" key="2">
    <source>
        <dbReference type="EMBL" id="AEA42623.1"/>
    </source>
</evidence>
<protein>
    <submittedName>
        <fullName evidence="2">Uncharacterized protein</fullName>
    </submittedName>
</protein>
<dbReference type="OrthoDB" id="928864at2"/>
<organism evidence="2 3">
    <name type="scientific">Fluviicola taffensis (strain DSM 16823 / NCIMB 13979 / RW262)</name>
    <dbReference type="NCBI Taxonomy" id="755732"/>
    <lineage>
        <taxon>Bacteria</taxon>
        <taxon>Pseudomonadati</taxon>
        <taxon>Bacteroidota</taxon>
        <taxon>Flavobacteriia</taxon>
        <taxon>Flavobacteriales</taxon>
        <taxon>Crocinitomicaceae</taxon>
        <taxon>Fluviicola</taxon>
    </lineage>
</organism>
<proteinExistence type="predicted"/>
<feature type="transmembrane region" description="Helical" evidence="1">
    <location>
        <begin position="200"/>
        <end position="220"/>
    </location>
</feature>
<reference evidence="3" key="2">
    <citation type="submission" date="2011-02" db="EMBL/GenBank/DDBJ databases">
        <title>The complete genome of Fluviicola taffensis DSM 16823.</title>
        <authorList>
            <consortium name="US DOE Joint Genome Institute (JGI-PGF)"/>
            <person name="Lucas S."/>
            <person name="Copeland A."/>
            <person name="Lapidus A."/>
            <person name="Bruce D."/>
            <person name="Goodwin L."/>
            <person name="Pitluck S."/>
            <person name="Kyrpides N."/>
            <person name="Mavromatis K."/>
            <person name="Ivanova N."/>
            <person name="Mikhailova N."/>
            <person name="Pagani I."/>
            <person name="Chertkov O."/>
            <person name="Detter J.C."/>
            <person name="Han C."/>
            <person name="Tapia R."/>
            <person name="Land M."/>
            <person name="Hauser L."/>
            <person name="Markowitz V."/>
            <person name="Cheng J.-F."/>
            <person name="Hugenholtz P."/>
            <person name="Woyke T."/>
            <person name="Wu D."/>
            <person name="Tindall B."/>
            <person name="Pomrenke H.G."/>
            <person name="Brambilla E."/>
            <person name="Klenk H.-P."/>
            <person name="Eisen J.A."/>
        </authorList>
    </citation>
    <scope>NUCLEOTIDE SEQUENCE [LARGE SCALE GENOMIC DNA]</scope>
    <source>
        <strain evidence="3">DSM 16823 / RW262 / RW262</strain>
    </source>
</reference>
<feature type="transmembrane region" description="Helical" evidence="1">
    <location>
        <begin position="53"/>
        <end position="74"/>
    </location>
</feature>
<dbReference type="AlphaFoldDB" id="F2IGL7"/>